<protein>
    <submittedName>
        <fullName evidence="1">Uncharacterized protein</fullName>
    </submittedName>
</protein>
<organism evidence="1 2">
    <name type="scientific">Actinotalea lenta</name>
    <dbReference type="NCBI Taxonomy" id="3064654"/>
    <lineage>
        <taxon>Bacteria</taxon>
        <taxon>Bacillati</taxon>
        <taxon>Actinomycetota</taxon>
        <taxon>Actinomycetes</taxon>
        <taxon>Micrococcales</taxon>
        <taxon>Cellulomonadaceae</taxon>
        <taxon>Actinotalea</taxon>
    </lineage>
</organism>
<dbReference type="RefSeq" id="WP_304599744.1">
    <property type="nucleotide sequence ID" value="NZ_JAUQYO010000002.1"/>
</dbReference>
<accession>A0ABT9D5J3</accession>
<keyword evidence="2" id="KW-1185">Reference proteome</keyword>
<name>A0ABT9D5J3_9CELL</name>
<comment type="caution">
    <text evidence="1">The sequence shown here is derived from an EMBL/GenBank/DDBJ whole genome shotgun (WGS) entry which is preliminary data.</text>
</comment>
<dbReference type="Proteomes" id="UP001232536">
    <property type="component" value="Unassembled WGS sequence"/>
</dbReference>
<reference evidence="1 2" key="1">
    <citation type="submission" date="2023-07" db="EMBL/GenBank/DDBJ databases">
        <title>Description of novel actinomycetes strains, isolated from tidal flat sediment.</title>
        <authorList>
            <person name="Lu C."/>
        </authorList>
    </citation>
    <scope>NUCLEOTIDE SEQUENCE [LARGE SCALE GENOMIC DNA]</scope>
    <source>
        <strain evidence="1 2">SYSU T00b441</strain>
    </source>
</reference>
<dbReference type="EMBL" id="JAUQYP010000001">
    <property type="protein sequence ID" value="MDO8106051.1"/>
    <property type="molecule type" value="Genomic_DNA"/>
</dbReference>
<sequence length="107" mass="11478">MEPSPAPPRVPPTLTVEIQPVVVSVAGHTIRGEFTPATRELRIVTRPWSGTTFASPAAAAHAVVRYFAVGRPVRTLDRPVWRLAGSGAVLRATATHRLHTAAHRTAC</sequence>
<evidence type="ECO:0000313" key="2">
    <source>
        <dbReference type="Proteomes" id="UP001232536"/>
    </source>
</evidence>
<evidence type="ECO:0000313" key="1">
    <source>
        <dbReference type="EMBL" id="MDO8106051.1"/>
    </source>
</evidence>
<proteinExistence type="predicted"/>
<gene>
    <name evidence="1" type="ORF">Q6348_02440</name>
</gene>